<dbReference type="Proteomes" id="UP000749471">
    <property type="component" value="Unassembled WGS sequence"/>
</dbReference>
<comment type="caution">
    <text evidence="1">The sequence shown here is derived from an EMBL/GenBank/DDBJ whole genome shotgun (WGS) entry which is preliminary data.</text>
</comment>
<evidence type="ECO:0000313" key="2">
    <source>
        <dbReference type="Proteomes" id="UP000749471"/>
    </source>
</evidence>
<evidence type="ECO:0000313" key="1">
    <source>
        <dbReference type="EMBL" id="MBU5437041.1"/>
    </source>
</evidence>
<accession>A0ABS6E2A7</accession>
<dbReference type="RefSeq" id="WP_216516751.1">
    <property type="nucleotide sequence ID" value="NZ_JAHLPM010000002.1"/>
</dbReference>
<keyword evidence="2" id="KW-1185">Reference proteome</keyword>
<dbReference type="EMBL" id="JAHLPM010000002">
    <property type="protein sequence ID" value="MBU5437041.1"/>
    <property type="molecule type" value="Genomic_DNA"/>
</dbReference>
<proteinExistence type="predicted"/>
<protein>
    <submittedName>
        <fullName evidence="1">Uncharacterized protein</fullName>
    </submittedName>
</protein>
<organism evidence="1 2">
    <name type="scientific">Tissierella simiarum</name>
    <dbReference type="NCBI Taxonomy" id="2841534"/>
    <lineage>
        <taxon>Bacteria</taxon>
        <taxon>Bacillati</taxon>
        <taxon>Bacillota</taxon>
        <taxon>Tissierellia</taxon>
        <taxon>Tissierellales</taxon>
        <taxon>Tissierellaceae</taxon>
        <taxon>Tissierella</taxon>
    </lineage>
</organism>
<gene>
    <name evidence="1" type="ORF">KQI42_03405</name>
</gene>
<reference evidence="1 2" key="1">
    <citation type="submission" date="2021-06" db="EMBL/GenBank/DDBJ databases">
        <authorList>
            <person name="Sun Q."/>
            <person name="Li D."/>
        </authorList>
    </citation>
    <scope>NUCLEOTIDE SEQUENCE [LARGE SCALE GENOMIC DNA]</scope>
    <source>
        <strain evidence="1 2">MSJ-40</strain>
    </source>
</reference>
<sequence length="450" mass="53179">MFTNLAYTRKFIILKKEYLNIRTLNPKGHGKIELRGIRGNMSLNLENAEKDNYYNIFLIHPDKGILPLELGRIYTNEEGRGKAEFSFNLKEVESNGFSMDKINGILVMRDSSILLGGYITREDGSIERYIESIDKKNEEKYIKSIQEKVVEEPIEDEIVKVEFTEEEIIHKEDVEEKIETEAIIFEEEIEEKPILEEPIEETIEEPVSEEVTIEQVLEDEMVEEEIPEEQTIEEEIPEEESAEEQIFEYENTEETVEELGILEELQEVLIDEPIRSNEEYILEENMPKESNYETLEYIRRLNQKNQTTNYILSILRFFPYTDPFKIDLKGYNWWKINGEGVDDYRGFLPYFSYLTGGNYKYPFVKSSINCNELMKKYRHYLFGLYNEREEVKYYLYGIPGKFSKEEHPYGGITGFNTWFEGNETEGYWLLYIDPMTGKVIHPLNPMIPND</sequence>
<name>A0ABS6E2A7_9FIRM</name>